<dbReference type="InterPro" id="IPR036192">
    <property type="entry name" value="Cell_div_ZapA-like_sf"/>
</dbReference>
<feature type="coiled-coil region" evidence="1">
    <location>
        <begin position="63"/>
        <end position="115"/>
    </location>
</feature>
<reference evidence="2" key="1">
    <citation type="submission" date="2018-06" db="EMBL/GenBank/DDBJ databases">
        <authorList>
            <person name="Zhirakovskaya E."/>
        </authorList>
    </citation>
    <scope>NUCLEOTIDE SEQUENCE</scope>
</reference>
<protein>
    <recommendedName>
        <fullName evidence="3">Cell division protein ZapA</fullName>
    </recommendedName>
</protein>
<dbReference type="SUPFAM" id="SSF102829">
    <property type="entry name" value="Cell division protein ZapA-like"/>
    <property type="match status" value="1"/>
</dbReference>
<dbReference type="AlphaFoldDB" id="A0A3B0RBY2"/>
<proteinExistence type="predicted"/>
<evidence type="ECO:0000256" key="1">
    <source>
        <dbReference type="SAM" id="Coils"/>
    </source>
</evidence>
<dbReference type="EMBL" id="UOEC01000080">
    <property type="protein sequence ID" value="VAV90610.1"/>
    <property type="molecule type" value="Genomic_DNA"/>
</dbReference>
<keyword evidence="1" id="KW-0175">Coiled coil</keyword>
<sequence>MAQVVLTVNGHSYTMQCNDGEEDHLRELGLVLDAEVSKIKSAVGQVGDIRLLLMSGLVIADRLSETLQRVEELEDQIQGLRQSRTDAAKNGGPVSEDVTVRLDAAAERIEALAREIAN</sequence>
<organism evidence="2">
    <name type="scientific">hydrothermal vent metagenome</name>
    <dbReference type="NCBI Taxonomy" id="652676"/>
    <lineage>
        <taxon>unclassified sequences</taxon>
        <taxon>metagenomes</taxon>
        <taxon>ecological metagenomes</taxon>
    </lineage>
</organism>
<dbReference type="Gene3D" id="3.30.160.880">
    <property type="entry name" value="Cell division protein ZapA protomer, N-terminal domain"/>
    <property type="match status" value="1"/>
</dbReference>
<dbReference type="Pfam" id="PF05164">
    <property type="entry name" value="ZapA"/>
    <property type="match status" value="1"/>
</dbReference>
<accession>A0A3B0RBY2</accession>
<gene>
    <name evidence="2" type="ORF">MNBD_ALPHA08-892</name>
</gene>
<evidence type="ECO:0000313" key="2">
    <source>
        <dbReference type="EMBL" id="VAV90610.1"/>
    </source>
</evidence>
<evidence type="ECO:0008006" key="3">
    <source>
        <dbReference type="Google" id="ProtNLM"/>
    </source>
</evidence>
<dbReference type="InterPro" id="IPR007838">
    <property type="entry name" value="Cell_div_ZapA-like"/>
</dbReference>
<dbReference type="InterPro" id="IPR042233">
    <property type="entry name" value="Cell_div_ZapA_N"/>
</dbReference>
<name>A0A3B0RBY2_9ZZZZ</name>